<accession>A0A7C9QUV1</accession>
<keyword evidence="4" id="KW-0963">Cytoplasm</keyword>
<dbReference type="GO" id="GO:0042026">
    <property type="term" value="P:protein refolding"/>
    <property type="evidence" value="ECO:0007669"/>
    <property type="project" value="UniProtKB-ARBA"/>
</dbReference>
<comment type="caution">
    <text evidence="11">The sequence shown here is derived from an EMBL/GenBank/DDBJ whole genome shotgun (WGS) entry which is preliminary data.</text>
</comment>
<dbReference type="InterPro" id="IPR046357">
    <property type="entry name" value="PPIase_dom_sf"/>
</dbReference>
<evidence type="ECO:0000256" key="6">
    <source>
        <dbReference type="ARBA" id="ARBA00023186"/>
    </source>
</evidence>
<comment type="subcellular location">
    <subcellularLocation>
        <location evidence="2">Cytoplasm</location>
    </subcellularLocation>
</comment>
<evidence type="ECO:0000256" key="7">
    <source>
        <dbReference type="ARBA" id="ARBA00023235"/>
    </source>
</evidence>
<dbReference type="Proteomes" id="UP000480684">
    <property type="component" value="Unassembled WGS sequence"/>
</dbReference>
<dbReference type="GO" id="GO:0003755">
    <property type="term" value="F:peptidyl-prolyl cis-trans isomerase activity"/>
    <property type="evidence" value="ECO:0007669"/>
    <property type="project" value="UniProtKB-KW"/>
</dbReference>
<reference evidence="11 12" key="1">
    <citation type="submission" date="2020-02" db="EMBL/GenBank/DDBJ databases">
        <authorList>
            <person name="Dziuba M."/>
            <person name="Kuznetsov B."/>
            <person name="Mardanov A."/>
            <person name="Ravin N."/>
            <person name="Grouzdev D."/>
        </authorList>
    </citation>
    <scope>NUCLEOTIDE SEQUENCE [LARGE SCALE GENOMIC DNA]</scope>
    <source>
        <strain evidence="11 12">SpK</strain>
    </source>
</reference>
<dbReference type="EC" id="5.2.1.8" evidence="9"/>
<organism evidence="11 12">
    <name type="scientific">Magnetospirillum aberrantis SpK</name>
    <dbReference type="NCBI Taxonomy" id="908842"/>
    <lineage>
        <taxon>Bacteria</taxon>
        <taxon>Pseudomonadati</taxon>
        <taxon>Pseudomonadota</taxon>
        <taxon>Alphaproteobacteria</taxon>
        <taxon>Rhodospirillales</taxon>
        <taxon>Rhodospirillaceae</taxon>
        <taxon>Magnetospirillum</taxon>
    </lineage>
</organism>
<keyword evidence="7 9" id="KW-0413">Isomerase</keyword>
<feature type="domain" description="PPIase FKBP-type" evidence="10">
    <location>
        <begin position="6"/>
        <end position="93"/>
    </location>
</feature>
<name>A0A7C9QUV1_9PROT</name>
<evidence type="ECO:0000256" key="2">
    <source>
        <dbReference type="ARBA" id="ARBA00004496"/>
    </source>
</evidence>
<evidence type="ECO:0000256" key="3">
    <source>
        <dbReference type="ARBA" id="ARBA00006577"/>
    </source>
</evidence>
<dbReference type="PANTHER" id="PTHR47861">
    <property type="entry name" value="FKBP-TYPE PEPTIDYL-PROLYL CIS-TRANS ISOMERASE SLYD"/>
    <property type="match status" value="1"/>
</dbReference>
<comment type="function">
    <text evidence="8">Also involved in hydrogenase metallocenter assembly, probably by participating in the nickel insertion step. This function in hydrogenase biosynthesis requires chaperone activity and the presence of the metal-binding domain, but not PPIase activity.</text>
</comment>
<evidence type="ECO:0000256" key="4">
    <source>
        <dbReference type="ARBA" id="ARBA00022490"/>
    </source>
</evidence>
<dbReference type="AlphaFoldDB" id="A0A7C9QUV1"/>
<dbReference type="RefSeq" id="WP_163679487.1">
    <property type="nucleotide sequence ID" value="NZ_JAAIYP010000038.1"/>
</dbReference>
<evidence type="ECO:0000259" key="10">
    <source>
        <dbReference type="PROSITE" id="PS50059"/>
    </source>
</evidence>
<evidence type="ECO:0000313" key="12">
    <source>
        <dbReference type="Proteomes" id="UP000480684"/>
    </source>
</evidence>
<dbReference type="PROSITE" id="PS50059">
    <property type="entry name" value="FKBP_PPIASE"/>
    <property type="match status" value="1"/>
</dbReference>
<evidence type="ECO:0000256" key="5">
    <source>
        <dbReference type="ARBA" id="ARBA00023110"/>
    </source>
</evidence>
<proteinExistence type="inferred from homology"/>
<gene>
    <name evidence="11" type="ORF">G4223_11440</name>
</gene>
<protein>
    <recommendedName>
        <fullName evidence="9">peptidylprolyl isomerase</fullName>
        <ecNumber evidence="9">5.2.1.8</ecNumber>
    </recommendedName>
</protein>
<keyword evidence="5 9" id="KW-0697">Rotamase</keyword>
<dbReference type="EMBL" id="JAAIYP010000038">
    <property type="protein sequence ID" value="NFV80721.1"/>
    <property type="molecule type" value="Genomic_DNA"/>
</dbReference>
<sequence length="141" mass="15143">MRIENGSMVTLKYSVSSEDGELIDPGEEPMVYLHGDLEGLFPKLQSVLAGKALNETVTATLSAEDAFGPYDRSLVRVEHAGRFGFDVEVGTQLEGADDQGQSMVFVVREIDGDRVTLDANHPLAGLALVFTCTVTAIRPAS</sequence>
<evidence type="ECO:0000256" key="9">
    <source>
        <dbReference type="PROSITE-ProRule" id="PRU00277"/>
    </source>
</evidence>
<keyword evidence="6" id="KW-0143">Chaperone</keyword>
<dbReference type="Gene3D" id="3.10.50.40">
    <property type="match status" value="1"/>
</dbReference>
<dbReference type="InterPro" id="IPR001179">
    <property type="entry name" value="PPIase_FKBP_dom"/>
</dbReference>
<dbReference type="PANTHER" id="PTHR47861:SF3">
    <property type="entry name" value="FKBP-TYPE PEPTIDYL-PROLYL CIS-TRANS ISOMERASE SLYD"/>
    <property type="match status" value="1"/>
</dbReference>
<dbReference type="SUPFAM" id="SSF54534">
    <property type="entry name" value="FKBP-like"/>
    <property type="match status" value="1"/>
</dbReference>
<comment type="catalytic activity">
    <reaction evidence="1 9">
        <text>[protein]-peptidylproline (omega=180) = [protein]-peptidylproline (omega=0)</text>
        <dbReference type="Rhea" id="RHEA:16237"/>
        <dbReference type="Rhea" id="RHEA-COMP:10747"/>
        <dbReference type="Rhea" id="RHEA-COMP:10748"/>
        <dbReference type="ChEBI" id="CHEBI:83833"/>
        <dbReference type="ChEBI" id="CHEBI:83834"/>
        <dbReference type="EC" id="5.2.1.8"/>
    </reaction>
</comment>
<keyword evidence="12" id="KW-1185">Reference proteome</keyword>
<evidence type="ECO:0000313" key="11">
    <source>
        <dbReference type="EMBL" id="NFV80721.1"/>
    </source>
</evidence>
<evidence type="ECO:0000256" key="8">
    <source>
        <dbReference type="ARBA" id="ARBA00037071"/>
    </source>
</evidence>
<evidence type="ECO:0000256" key="1">
    <source>
        <dbReference type="ARBA" id="ARBA00000971"/>
    </source>
</evidence>
<dbReference type="GO" id="GO:0005737">
    <property type="term" value="C:cytoplasm"/>
    <property type="evidence" value="ECO:0007669"/>
    <property type="project" value="UniProtKB-SubCell"/>
</dbReference>
<comment type="similarity">
    <text evidence="3">Belongs to the FKBP-type PPIase family.</text>
</comment>